<dbReference type="SUPFAM" id="SSF53323">
    <property type="entry name" value="Pyruvate-ferredoxin oxidoreductase, PFOR, domain III"/>
    <property type="match status" value="1"/>
</dbReference>
<evidence type="ECO:0000313" key="4">
    <source>
        <dbReference type="Proteomes" id="UP000070657"/>
    </source>
</evidence>
<comment type="caution">
    <text evidence="3">The sequence shown here is derived from an EMBL/GenBank/DDBJ whole genome shotgun (WGS) entry which is preliminary data.</text>
</comment>
<accession>A0A133UF65</accession>
<dbReference type="Pfam" id="PF01558">
    <property type="entry name" value="POR"/>
    <property type="match status" value="1"/>
</dbReference>
<feature type="domain" description="Pyruvate/ketoisovalerate oxidoreductase catalytic" evidence="2">
    <location>
        <begin position="11"/>
        <end position="190"/>
    </location>
</feature>
<dbReference type="Gene3D" id="3.40.920.10">
    <property type="entry name" value="Pyruvate-ferredoxin oxidoreductase, PFOR, domain III"/>
    <property type="match status" value="1"/>
</dbReference>
<dbReference type="EMBL" id="LHXP01000043">
    <property type="protein sequence ID" value="KXA92820.1"/>
    <property type="molecule type" value="Genomic_DNA"/>
</dbReference>
<keyword evidence="1" id="KW-0560">Oxidoreductase</keyword>
<gene>
    <name evidence="3" type="ORF">AKJ66_03430</name>
</gene>
<dbReference type="PATRIC" id="fig|1698265.3.peg.703"/>
<dbReference type="Proteomes" id="UP000070657">
    <property type="component" value="Unassembled WGS sequence"/>
</dbReference>
<dbReference type="InterPro" id="IPR052198">
    <property type="entry name" value="IorB_Oxidoreductase"/>
</dbReference>
<dbReference type="InterPro" id="IPR019752">
    <property type="entry name" value="Pyrv/ketoisovalerate_OxRed_cat"/>
</dbReference>
<protein>
    <recommendedName>
        <fullName evidence="2">Pyruvate/ketoisovalerate oxidoreductase catalytic domain-containing protein</fullName>
    </recommendedName>
</protein>
<reference evidence="3 4" key="1">
    <citation type="journal article" date="2016" name="Sci. Rep.">
        <title>Metabolic traits of an uncultured archaeal lineage -MSBL1- from brine pools of the Red Sea.</title>
        <authorList>
            <person name="Mwirichia R."/>
            <person name="Alam I."/>
            <person name="Rashid M."/>
            <person name="Vinu M."/>
            <person name="Ba-Alawi W."/>
            <person name="Anthony Kamau A."/>
            <person name="Kamanda Ngugi D."/>
            <person name="Goker M."/>
            <person name="Klenk H.P."/>
            <person name="Bajic V."/>
            <person name="Stingl U."/>
        </authorList>
    </citation>
    <scope>NUCLEOTIDE SEQUENCE [LARGE SCALE GENOMIC DNA]</scope>
    <source>
        <strain evidence="3">SCGC-AAA259E22</strain>
    </source>
</reference>
<dbReference type="GO" id="GO:0016903">
    <property type="term" value="F:oxidoreductase activity, acting on the aldehyde or oxo group of donors"/>
    <property type="evidence" value="ECO:0007669"/>
    <property type="project" value="InterPro"/>
</dbReference>
<sequence>MEYNILITGVGGQGIVFVAKILGQAAFESGYKVRVGEIHGMSQRGGSVISYVRFGDSVYASMVPRGKGDVMIGLERLETLRYAEYMDENGCILLNNEKELPDTAEFEGYEYPGDEKIEKHTKKFADPIRFDAGDLAAEAGDKKVTNVVMVGALQALESFPIEEEVVKEAIRKQVPPDVLETNLEGFELGKEEIDDKKVIL</sequence>
<dbReference type="InterPro" id="IPR002869">
    <property type="entry name" value="Pyrv_flavodox_OxRed_cen"/>
</dbReference>
<dbReference type="PANTHER" id="PTHR43854:SF1">
    <property type="entry name" value="INDOLEPYRUVATE OXIDOREDUCTASE SUBUNIT IORB"/>
    <property type="match status" value="1"/>
</dbReference>
<dbReference type="AlphaFoldDB" id="A0A133UF65"/>
<proteinExistence type="predicted"/>
<name>A0A133UF65_9EURY</name>
<organism evidence="3 4">
    <name type="scientific">candidate division MSBL1 archaeon SCGC-AAA259E22</name>
    <dbReference type="NCBI Taxonomy" id="1698265"/>
    <lineage>
        <taxon>Archaea</taxon>
        <taxon>Methanobacteriati</taxon>
        <taxon>Methanobacteriota</taxon>
        <taxon>candidate division MSBL1</taxon>
    </lineage>
</organism>
<evidence type="ECO:0000256" key="1">
    <source>
        <dbReference type="ARBA" id="ARBA00023002"/>
    </source>
</evidence>
<dbReference type="PANTHER" id="PTHR43854">
    <property type="entry name" value="INDOLEPYRUVATE OXIDOREDUCTASE SUBUNIT IORB"/>
    <property type="match status" value="1"/>
</dbReference>
<keyword evidence="4" id="KW-1185">Reference proteome</keyword>
<evidence type="ECO:0000313" key="3">
    <source>
        <dbReference type="EMBL" id="KXA92820.1"/>
    </source>
</evidence>
<evidence type="ECO:0000259" key="2">
    <source>
        <dbReference type="Pfam" id="PF01558"/>
    </source>
</evidence>